<evidence type="ECO:0000313" key="3">
    <source>
        <dbReference type="Proteomes" id="UP000567795"/>
    </source>
</evidence>
<dbReference type="Proteomes" id="UP000567795">
    <property type="component" value="Unassembled WGS sequence"/>
</dbReference>
<sequence length="156" mass="15392">MTEESDMAAGGIHIGGDNSGIVSTGSDAVITQNVGVPAAPSGGPTLLQALERLRDELRRMALEGSEELPPGALAAALELDQAVELAAGTAGRAAPGAAGGGAAWEPGGGTPGAEEPDGPTTERGRLRALVDRATGRLHEVAALATLVTAARELAGL</sequence>
<protein>
    <submittedName>
        <fullName evidence="2">Uncharacterized protein</fullName>
    </submittedName>
</protein>
<dbReference type="AlphaFoldDB" id="A0A853A080"/>
<feature type="region of interest" description="Disordered" evidence="1">
    <location>
        <begin position="90"/>
        <end position="122"/>
    </location>
</feature>
<dbReference type="RefSeq" id="WP_179816490.1">
    <property type="nucleotide sequence ID" value="NZ_JACBZD010000002.1"/>
</dbReference>
<evidence type="ECO:0000313" key="2">
    <source>
        <dbReference type="EMBL" id="NYI07986.1"/>
    </source>
</evidence>
<organism evidence="2 3">
    <name type="scientific">Allostreptomyces psammosilenae</name>
    <dbReference type="NCBI Taxonomy" id="1892865"/>
    <lineage>
        <taxon>Bacteria</taxon>
        <taxon>Bacillati</taxon>
        <taxon>Actinomycetota</taxon>
        <taxon>Actinomycetes</taxon>
        <taxon>Kitasatosporales</taxon>
        <taxon>Streptomycetaceae</taxon>
        <taxon>Allostreptomyces</taxon>
    </lineage>
</organism>
<keyword evidence="3" id="KW-1185">Reference proteome</keyword>
<name>A0A853A080_9ACTN</name>
<proteinExistence type="predicted"/>
<dbReference type="EMBL" id="JACBZD010000002">
    <property type="protein sequence ID" value="NYI07986.1"/>
    <property type="molecule type" value="Genomic_DNA"/>
</dbReference>
<gene>
    <name evidence="2" type="ORF">FHU37_005015</name>
</gene>
<feature type="compositionally biased region" description="Gly residues" evidence="1">
    <location>
        <begin position="97"/>
        <end position="111"/>
    </location>
</feature>
<comment type="caution">
    <text evidence="2">The sequence shown here is derived from an EMBL/GenBank/DDBJ whole genome shotgun (WGS) entry which is preliminary data.</text>
</comment>
<reference evidence="2 3" key="1">
    <citation type="submission" date="2020-07" db="EMBL/GenBank/DDBJ databases">
        <title>Sequencing the genomes of 1000 actinobacteria strains.</title>
        <authorList>
            <person name="Klenk H.-P."/>
        </authorList>
    </citation>
    <scope>NUCLEOTIDE SEQUENCE [LARGE SCALE GENOMIC DNA]</scope>
    <source>
        <strain evidence="2 3">DSM 42178</strain>
    </source>
</reference>
<accession>A0A853A080</accession>
<evidence type="ECO:0000256" key="1">
    <source>
        <dbReference type="SAM" id="MobiDB-lite"/>
    </source>
</evidence>